<dbReference type="RefSeq" id="WP_120049202.1">
    <property type="nucleotide sequence ID" value="NZ_RAHX01000001.1"/>
</dbReference>
<evidence type="ECO:0000256" key="2">
    <source>
        <dbReference type="ARBA" id="ARBA00022771"/>
    </source>
</evidence>
<dbReference type="Proteomes" id="UP000285232">
    <property type="component" value="Unassembled WGS sequence"/>
</dbReference>
<keyword evidence="2" id="KW-0863">Zinc-finger</keyword>
<dbReference type="PANTHER" id="PTHR47163">
    <property type="entry name" value="DDE_TNP_IS1595 DOMAIN-CONTAINING PROTEIN"/>
    <property type="match status" value="1"/>
</dbReference>
<dbReference type="GO" id="GO:0003676">
    <property type="term" value="F:nucleic acid binding"/>
    <property type="evidence" value="ECO:0007669"/>
    <property type="project" value="InterPro"/>
</dbReference>
<keyword evidence="1" id="KW-0479">Metal-binding</keyword>
<dbReference type="InterPro" id="IPR001222">
    <property type="entry name" value="Znf_TFIIS"/>
</dbReference>
<dbReference type="InterPro" id="IPR053164">
    <property type="entry name" value="IS1016-like_transposase"/>
</dbReference>
<evidence type="ECO:0000313" key="7">
    <source>
        <dbReference type="Proteomes" id="UP000285232"/>
    </source>
</evidence>
<evidence type="ECO:0000256" key="1">
    <source>
        <dbReference type="ARBA" id="ARBA00022723"/>
    </source>
</evidence>
<evidence type="ECO:0000313" key="6">
    <source>
        <dbReference type="EMBL" id="RJY10193.1"/>
    </source>
</evidence>
<feature type="domain" description="TFIIS-type" evidence="4">
    <location>
        <begin position="40"/>
        <end position="72"/>
    </location>
</feature>
<keyword evidence="7" id="KW-1185">Reference proteome</keyword>
<evidence type="ECO:0000259" key="4">
    <source>
        <dbReference type="SMART" id="SM00440"/>
    </source>
</evidence>
<dbReference type="SMART" id="SM00440">
    <property type="entry name" value="ZnF_C2C2"/>
    <property type="match status" value="1"/>
</dbReference>
<accession>A0A419RWP1</accession>
<keyword evidence="3" id="KW-0862">Zinc</keyword>
<dbReference type="SUPFAM" id="SSF57783">
    <property type="entry name" value="Zinc beta-ribbon"/>
    <property type="match status" value="1"/>
</dbReference>
<proteinExistence type="predicted"/>
<reference evidence="6 7" key="1">
    <citation type="journal article" date="2017" name="Int. J. Syst. Evol. Microbiol.">
        <title>Erythrobacter aquimixticola sp. nov., isolated from the junction between the ocean and a freshwater spring.</title>
        <authorList>
            <person name="Park S."/>
            <person name="Jung Y.T."/>
            <person name="Choi S.J."/>
            <person name="Yoon J.H."/>
        </authorList>
    </citation>
    <scope>NUCLEOTIDE SEQUENCE [LARGE SCALE GENOMIC DNA]</scope>
    <source>
        <strain evidence="6 7">JSSK-14</strain>
    </source>
</reference>
<dbReference type="AlphaFoldDB" id="A0A419RWP1"/>
<dbReference type="Pfam" id="PF12760">
    <property type="entry name" value="Zn_ribbon_IS1595"/>
    <property type="match status" value="1"/>
</dbReference>
<dbReference type="OrthoDB" id="271821at2"/>
<name>A0A419RWP1_9SPHN</name>
<dbReference type="GO" id="GO:0006351">
    <property type="term" value="P:DNA-templated transcription"/>
    <property type="evidence" value="ECO:0007669"/>
    <property type="project" value="InterPro"/>
</dbReference>
<feature type="domain" description="ISXO2-like transposase" evidence="5">
    <location>
        <begin position="138"/>
        <end position="285"/>
    </location>
</feature>
<dbReference type="InterPro" id="IPR024445">
    <property type="entry name" value="Tnp_ISXO2-like"/>
</dbReference>
<dbReference type="InterPro" id="IPR024442">
    <property type="entry name" value="Transposase_Zn_ribbon"/>
</dbReference>
<organism evidence="6 7">
    <name type="scientific">Aurantiacibacter aquimixticola</name>
    <dbReference type="NCBI Taxonomy" id="1958945"/>
    <lineage>
        <taxon>Bacteria</taxon>
        <taxon>Pseudomonadati</taxon>
        <taxon>Pseudomonadota</taxon>
        <taxon>Alphaproteobacteria</taxon>
        <taxon>Sphingomonadales</taxon>
        <taxon>Erythrobacteraceae</taxon>
        <taxon>Aurantiacibacter</taxon>
    </lineage>
</organism>
<gene>
    <name evidence="6" type="ORF">D6201_04620</name>
</gene>
<dbReference type="Pfam" id="PF12762">
    <property type="entry name" value="DDE_Tnp_IS1595"/>
    <property type="match status" value="1"/>
</dbReference>
<evidence type="ECO:0000259" key="5">
    <source>
        <dbReference type="SMART" id="SM01126"/>
    </source>
</evidence>
<evidence type="ECO:0000256" key="3">
    <source>
        <dbReference type="ARBA" id="ARBA00022833"/>
    </source>
</evidence>
<comment type="caution">
    <text evidence="6">The sequence shown here is derived from an EMBL/GenBank/DDBJ whole genome shotgun (WGS) entry which is preliminary data.</text>
</comment>
<dbReference type="SMART" id="SM01126">
    <property type="entry name" value="DDE_Tnp_IS1595"/>
    <property type="match status" value="1"/>
</dbReference>
<protein>
    <submittedName>
        <fullName evidence="6">IS1595 family transposase</fullName>
    </submittedName>
</protein>
<dbReference type="NCBIfam" id="NF033547">
    <property type="entry name" value="transpos_IS1595"/>
    <property type="match status" value="1"/>
</dbReference>
<sequence>MTKSPSASPDFSVREFFQRFPDEDACLEHIMAVRFGGTRFDCPKCGTVESTFHKLQKRRTYVCASCGHHVNPTAGTILENTRTPLVSWFYAIYLFCTTRHGVSGKELQRQLGVTYKTAYRIGQQIRDLMSKAQGFDALLTGHIELDEAYVGGRRSDGKRGRGAPGKTIVMGLAEREGRMRAVVIPDVKKNTLRDVVLQNVEAGATVSTDELYSYNLLTFDGYSHGAVKHGRKEYVWYDYQRGENFHVNTVEGFWKLFKASVRSTHVQISGKHMQRYLDEFTFRASNRHRVNGMFDLLVGAL</sequence>
<dbReference type="EMBL" id="RAHX01000001">
    <property type="protein sequence ID" value="RJY10193.1"/>
    <property type="molecule type" value="Genomic_DNA"/>
</dbReference>
<dbReference type="GO" id="GO:0008270">
    <property type="term" value="F:zinc ion binding"/>
    <property type="evidence" value="ECO:0007669"/>
    <property type="project" value="UniProtKB-KW"/>
</dbReference>
<dbReference type="PANTHER" id="PTHR47163:SF2">
    <property type="entry name" value="SI:DKEY-17M8.2"/>
    <property type="match status" value="1"/>
</dbReference>